<proteinExistence type="predicted"/>
<keyword evidence="2" id="KW-1185">Reference proteome</keyword>
<evidence type="ECO:0000313" key="1">
    <source>
        <dbReference type="EMBL" id="CAG8558689.1"/>
    </source>
</evidence>
<name>A0A9N9BC64_9GLOM</name>
<protein>
    <submittedName>
        <fullName evidence="1">17614_t:CDS:1</fullName>
    </submittedName>
</protein>
<accession>A0A9N9BC64</accession>
<organism evidence="1 2">
    <name type="scientific">Cetraspora pellucida</name>
    <dbReference type="NCBI Taxonomy" id="1433469"/>
    <lineage>
        <taxon>Eukaryota</taxon>
        <taxon>Fungi</taxon>
        <taxon>Fungi incertae sedis</taxon>
        <taxon>Mucoromycota</taxon>
        <taxon>Glomeromycotina</taxon>
        <taxon>Glomeromycetes</taxon>
        <taxon>Diversisporales</taxon>
        <taxon>Gigasporaceae</taxon>
        <taxon>Cetraspora</taxon>
    </lineage>
</organism>
<dbReference type="Proteomes" id="UP000789759">
    <property type="component" value="Unassembled WGS sequence"/>
</dbReference>
<reference evidence="1" key="1">
    <citation type="submission" date="2021-06" db="EMBL/GenBank/DDBJ databases">
        <authorList>
            <person name="Kallberg Y."/>
            <person name="Tangrot J."/>
            <person name="Rosling A."/>
        </authorList>
    </citation>
    <scope>NUCLEOTIDE SEQUENCE</scope>
    <source>
        <strain evidence="1">FL966</strain>
    </source>
</reference>
<sequence>MTLDTNFLPFINMPALPSEPADSKITKLERLNLRPWNGYQV</sequence>
<dbReference type="EMBL" id="CAJVQA010002833">
    <property type="protein sequence ID" value="CAG8558689.1"/>
    <property type="molecule type" value="Genomic_DNA"/>
</dbReference>
<evidence type="ECO:0000313" key="2">
    <source>
        <dbReference type="Proteomes" id="UP000789759"/>
    </source>
</evidence>
<gene>
    <name evidence="1" type="ORF">CPELLU_LOCUS5099</name>
</gene>
<comment type="caution">
    <text evidence="1">The sequence shown here is derived from an EMBL/GenBank/DDBJ whole genome shotgun (WGS) entry which is preliminary data.</text>
</comment>
<dbReference type="AlphaFoldDB" id="A0A9N9BC64"/>